<evidence type="ECO:0000313" key="10">
    <source>
        <dbReference type="Proteomes" id="UP000182811"/>
    </source>
</evidence>
<feature type="chain" id="PRO_5038369395" evidence="7">
    <location>
        <begin position="22"/>
        <end position="353"/>
    </location>
</feature>
<dbReference type="GO" id="GO:0005886">
    <property type="term" value="C:plasma membrane"/>
    <property type="evidence" value="ECO:0007669"/>
    <property type="project" value="UniProtKB-SubCell"/>
</dbReference>
<keyword evidence="3" id="KW-1003">Cell membrane</keyword>
<dbReference type="Pfam" id="PF02608">
    <property type="entry name" value="Bmp"/>
    <property type="match status" value="1"/>
</dbReference>
<evidence type="ECO:0000256" key="1">
    <source>
        <dbReference type="ARBA" id="ARBA00004193"/>
    </source>
</evidence>
<dbReference type="PANTHER" id="PTHR34296">
    <property type="entry name" value="TRANSCRIPTIONAL ACTIVATOR PROTEIN MED"/>
    <property type="match status" value="1"/>
</dbReference>
<name>A0A1J5NJE4_NEOTH</name>
<keyword evidence="6" id="KW-0449">Lipoprotein</keyword>
<comment type="similarity">
    <text evidence="2">Belongs to the BMP lipoprotein family.</text>
</comment>
<comment type="caution">
    <text evidence="9">The sequence shown here is derived from an EMBL/GenBank/DDBJ whole genome shotgun (WGS) entry which is preliminary data.</text>
</comment>
<dbReference type="EMBL" id="MDDC01000012">
    <property type="protein sequence ID" value="OIQ58686.1"/>
    <property type="molecule type" value="Genomic_DNA"/>
</dbReference>
<evidence type="ECO:0000256" key="3">
    <source>
        <dbReference type="ARBA" id="ARBA00022475"/>
    </source>
</evidence>
<evidence type="ECO:0000256" key="6">
    <source>
        <dbReference type="ARBA" id="ARBA00023288"/>
    </source>
</evidence>
<feature type="signal peptide" evidence="7">
    <location>
        <begin position="1"/>
        <end position="21"/>
    </location>
</feature>
<sequence length="353" mass="37797">MKKWKRILTILAAVMLLATLAACGSKPAADTAKEGQEKKPEKVRIALVLPSTVDDMAWSQSMYEGLKAVQEKMGKDKVEIAVSERLGNAVDAGAAIRQYASQGYDIVIAHGAQYQSVLQEIAADFPKTTFAYGTGFQTAPNIFAYDPQAQEGGYLLGILAAKMTKSGITGIVGPVESGDAIKYNYGFQQGVAAAKPEVKVRIAYTGSFNDIVGAGELAKVHMDAGADILTGSSQQAVGAIRAVAGRSGKYWLSTDMDQSSIAPDTVLAAQFYQWEKVVTKMIELRQQGILGGQHLVLSTADGTLGLKYNPKLADKIPQEAKDAVEKARQAIASGSLKIELPKEQPKKEEQQKK</sequence>
<accession>A0A1J5NJE4</accession>
<evidence type="ECO:0000256" key="7">
    <source>
        <dbReference type="SAM" id="SignalP"/>
    </source>
</evidence>
<comment type="subcellular location">
    <subcellularLocation>
        <location evidence="1">Cell membrane</location>
        <topology evidence="1">Lipid-anchor</topology>
    </subcellularLocation>
</comment>
<evidence type="ECO:0000256" key="5">
    <source>
        <dbReference type="ARBA" id="ARBA00023136"/>
    </source>
</evidence>
<evidence type="ECO:0000259" key="8">
    <source>
        <dbReference type="Pfam" id="PF02608"/>
    </source>
</evidence>
<dbReference type="Gene3D" id="3.40.50.2300">
    <property type="match status" value="2"/>
</dbReference>
<dbReference type="InterPro" id="IPR003760">
    <property type="entry name" value="PnrA-like"/>
</dbReference>
<organism evidence="9 10">
    <name type="scientific">Neomoorella thermoacetica</name>
    <name type="common">Clostridium thermoaceticum</name>
    <dbReference type="NCBI Taxonomy" id="1525"/>
    <lineage>
        <taxon>Bacteria</taxon>
        <taxon>Bacillati</taxon>
        <taxon>Bacillota</taxon>
        <taxon>Clostridia</taxon>
        <taxon>Neomoorellales</taxon>
        <taxon>Neomoorellaceae</taxon>
        <taxon>Neomoorella</taxon>
    </lineage>
</organism>
<reference evidence="9 10" key="1">
    <citation type="submission" date="2016-08" db="EMBL/GenBank/DDBJ databases">
        <title>Genome-based comparison of Moorella thermoacetic strains.</title>
        <authorList>
            <person name="Poehlein A."/>
            <person name="Bengelsdorf F.R."/>
            <person name="Esser C."/>
            <person name="Duerre P."/>
            <person name="Daniel R."/>
        </authorList>
    </citation>
    <scope>NUCLEOTIDE SEQUENCE [LARGE SCALE GENOMIC DNA]</scope>
    <source>
        <strain evidence="9 10">DSM 21394</strain>
    </source>
</reference>
<dbReference type="AlphaFoldDB" id="A0A1J5NJE4"/>
<dbReference type="InterPro" id="IPR050957">
    <property type="entry name" value="BMP_lipoprotein"/>
</dbReference>
<evidence type="ECO:0000313" key="9">
    <source>
        <dbReference type="EMBL" id="OIQ58686.1"/>
    </source>
</evidence>
<feature type="domain" description="ABC transporter substrate-binding protein PnrA-like" evidence="8">
    <location>
        <begin position="42"/>
        <end position="326"/>
    </location>
</feature>
<keyword evidence="4 7" id="KW-0732">Signal</keyword>
<proteinExistence type="inferred from homology"/>
<dbReference type="PANTHER" id="PTHR34296:SF2">
    <property type="entry name" value="ABC TRANSPORTER GUANOSINE-BINDING PROTEIN NUPN"/>
    <property type="match status" value="1"/>
</dbReference>
<dbReference type="InterPro" id="IPR028082">
    <property type="entry name" value="Peripla_BP_I"/>
</dbReference>
<gene>
    <name evidence="9" type="ORF">MOTE_16780</name>
</gene>
<evidence type="ECO:0000256" key="2">
    <source>
        <dbReference type="ARBA" id="ARBA00008610"/>
    </source>
</evidence>
<dbReference type="CDD" id="cd06304">
    <property type="entry name" value="PBP1_BmpA_Med_PnrA-like"/>
    <property type="match status" value="1"/>
</dbReference>
<dbReference type="SUPFAM" id="SSF53822">
    <property type="entry name" value="Periplasmic binding protein-like I"/>
    <property type="match status" value="1"/>
</dbReference>
<evidence type="ECO:0000256" key="4">
    <source>
        <dbReference type="ARBA" id="ARBA00022729"/>
    </source>
</evidence>
<dbReference type="OrthoDB" id="9769871at2"/>
<dbReference type="PROSITE" id="PS51257">
    <property type="entry name" value="PROKAR_LIPOPROTEIN"/>
    <property type="match status" value="1"/>
</dbReference>
<dbReference type="Proteomes" id="UP000182811">
    <property type="component" value="Unassembled WGS sequence"/>
</dbReference>
<protein>
    <submittedName>
        <fullName evidence="9">Purine-binding protein</fullName>
    </submittedName>
</protein>
<keyword evidence="5" id="KW-0472">Membrane</keyword>